<gene>
    <name evidence="1" type="ORF">ACFYKX_11510</name>
</gene>
<evidence type="ECO:0000313" key="1">
    <source>
        <dbReference type="EMBL" id="MFE8701223.1"/>
    </source>
</evidence>
<reference evidence="1 2" key="1">
    <citation type="submission" date="2024-08" db="EMBL/GenBank/DDBJ databases">
        <title>Two novel Cytobacillus novel species.</title>
        <authorList>
            <person name="Liu G."/>
        </authorList>
    </citation>
    <scope>NUCLEOTIDE SEQUENCE [LARGE SCALE GENOMIC DNA]</scope>
    <source>
        <strain evidence="1 2">FJAT-54145</strain>
    </source>
</reference>
<proteinExistence type="predicted"/>
<keyword evidence="2" id="KW-1185">Reference proteome</keyword>
<dbReference type="RefSeq" id="WP_389361149.1">
    <property type="nucleotide sequence ID" value="NZ_JBIACK010000004.1"/>
</dbReference>
<evidence type="ECO:0000313" key="2">
    <source>
        <dbReference type="Proteomes" id="UP001601059"/>
    </source>
</evidence>
<name>A0ABW6KEA2_9BACI</name>
<organism evidence="1 2">
    <name type="scientific">Cytobacillus spartinae</name>
    <dbReference type="NCBI Taxonomy" id="3299023"/>
    <lineage>
        <taxon>Bacteria</taxon>
        <taxon>Bacillati</taxon>
        <taxon>Bacillota</taxon>
        <taxon>Bacilli</taxon>
        <taxon>Bacillales</taxon>
        <taxon>Bacillaceae</taxon>
        <taxon>Cytobacillus</taxon>
    </lineage>
</organism>
<accession>A0ABW6KEA2</accession>
<dbReference type="Proteomes" id="UP001601059">
    <property type="component" value="Unassembled WGS sequence"/>
</dbReference>
<dbReference type="EMBL" id="JBIACK010000004">
    <property type="protein sequence ID" value="MFE8701223.1"/>
    <property type="molecule type" value="Genomic_DNA"/>
</dbReference>
<protein>
    <submittedName>
        <fullName evidence="1">Uncharacterized protein</fullName>
    </submittedName>
</protein>
<comment type="caution">
    <text evidence="1">The sequence shown here is derived from an EMBL/GenBank/DDBJ whole genome shotgun (WGS) entry which is preliminary data.</text>
</comment>
<sequence length="66" mass="7554">MKKPVDQLEKGKRYEIKIMGEGTGIYEVRGFWYDERVGIGYVTLWPDGATRAFDCLGDEILSVRPV</sequence>